<feature type="region of interest" description="Disordered" evidence="1">
    <location>
        <begin position="144"/>
        <end position="165"/>
    </location>
</feature>
<keyword evidence="3" id="KW-1185">Reference proteome</keyword>
<dbReference type="Proteomes" id="UP001189429">
    <property type="component" value="Unassembled WGS sequence"/>
</dbReference>
<proteinExistence type="predicted"/>
<name>A0ABN9TFT6_9DINO</name>
<feature type="compositionally biased region" description="Low complexity" evidence="1">
    <location>
        <begin position="249"/>
        <end position="258"/>
    </location>
</feature>
<organism evidence="2 3">
    <name type="scientific">Prorocentrum cordatum</name>
    <dbReference type="NCBI Taxonomy" id="2364126"/>
    <lineage>
        <taxon>Eukaryota</taxon>
        <taxon>Sar</taxon>
        <taxon>Alveolata</taxon>
        <taxon>Dinophyceae</taxon>
        <taxon>Prorocentrales</taxon>
        <taxon>Prorocentraceae</taxon>
        <taxon>Prorocentrum</taxon>
    </lineage>
</organism>
<protein>
    <recommendedName>
        <fullName evidence="4">Reverse transcriptase domain-containing protein</fullName>
    </recommendedName>
</protein>
<gene>
    <name evidence="2" type="ORF">PCOR1329_LOCUS38682</name>
</gene>
<comment type="caution">
    <text evidence="2">The sequence shown here is derived from an EMBL/GenBank/DDBJ whole genome shotgun (WGS) entry which is preliminary data.</text>
</comment>
<sequence>MSHVRADSRLKWAGIVDEARAGDWDITLLSEMHAPDDSCDCIVRVEEYTVAIARSAAIMLSPADVLGCLNDSSLSHLDSHLATRHRATFRFPQQTTAANRWREHDYFATDMPCLAGLWCQLRTGALPFGDHFFKRARLQLPAAPGAKERRMARGPPGTVQSGFGDGARHVGSIRREWTQGPSAAATALREQYSAAADAALDARGAPEEEMAWDDLAAIECPFVAQLRTIGRQNATARRLARDAARRARGAPGEEAAAAAHRETRRRHRLEHRQARARLAKEAAADLARAAADNDTGALYRGLRRLGAWLSDLAPTEALPFTPKDARDHLLKLDEAAPAVDAAVLDTVPPHVWRDAFPPGMSDLAEPPSADEARAAIRAMRDSAPGDDEVSIGMIRAASTRVQEQVIRLAQQMWVAPPTAWRGQFGETPFRGLQILLFKKKGLRTDLNRGIRLPSVLSRILAKTDTLCLILFDIMKAFPSVPRPLLRAVLLRLALPATLVDLVIGLRDVTFYVVRTAAGDSDPYCLRRGVREGCPTSGLLFTLYHAVVMAAILPKLPKTLVTYDPERPLPRAAPAAETKQTLVLDTLCFVDDTTALQEKRHCAATEQVVSDGLRAFGSLIHPGKTERYLPRGAAPATDAEPARQPAVKLLGAWFDADGSYVSHDNHRLEAARKAWRALWGQMPRLGLTVRQRGSIAQAAVISSLLYGAEVRALHSTTIARYQRLVDRMVRGLTACRLRSMKGLKTGTDLRREAGIQSIEVQVKRRQYQHLGHVARYPPERVERYILGAWIPGVSDLTTGRGEGNRPRLRAQYWARIREVMCH</sequence>
<dbReference type="PANTHER" id="PTHR47027:SF20">
    <property type="entry name" value="REVERSE TRANSCRIPTASE-LIKE PROTEIN WITH RNA-DIRECTED DNA POLYMERASE DOMAIN"/>
    <property type="match status" value="1"/>
</dbReference>
<feature type="region of interest" description="Disordered" evidence="1">
    <location>
        <begin position="244"/>
        <end position="266"/>
    </location>
</feature>
<accession>A0ABN9TFT6</accession>
<dbReference type="EMBL" id="CAUYUJ010014680">
    <property type="protein sequence ID" value="CAK0844618.1"/>
    <property type="molecule type" value="Genomic_DNA"/>
</dbReference>
<evidence type="ECO:0000313" key="2">
    <source>
        <dbReference type="EMBL" id="CAK0844618.1"/>
    </source>
</evidence>
<evidence type="ECO:0000313" key="3">
    <source>
        <dbReference type="Proteomes" id="UP001189429"/>
    </source>
</evidence>
<dbReference type="PANTHER" id="PTHR47027">
    <property type="entry name" value="REVERSE TRANSCRIPTASE DOMAIN-CONTAINING PROTEIN"/>
    <property type="match status" value="1"/>
</dbReference>
<reference evidence="2" key="1">
    <citation type="submission" date="2023-10" db="EMBL/GenBank/DDBJ databases">
        <authorList>
            <person name="Chen Y."/>
            <person name="Shah S."/>
            <person name="Dougan E. K."/>
            <person name="Thang M."/>
            <person name="Chan C."/>
        </authorList>
    </citation>
    <scope>NUCLEOTIDE SEQUENCE [LARGE SCALE GENOMIC DNA]</scope>
</reference>
<evidence type="ECO:0000256" key="1">
    <source>
        <dbReference type="SAM" id="MobiDB-lite"/>
    </source>
</evidence>
<evidence type="ECO:0008006" key="4">
    <source>
        <dbReference type="Google" id="ProtNLM"/>
    </source>
</evidence>